<proteinExistence type="predicted"/>
<protein>
    <submittedName>
        <fullName evidence="2">Uncharacterized protein</fullName>
    </submittedName>
</protein>
<dbReference type="EMBL" id="CP034587">
    <property type="protein sequence ID" value="AZQ75894.1"/>
    <property type="molecule type" value="Genomic_DNA"/>
</dbReference>
<keyword evidence="3" id="KW-1185">Reference proteome</keyword>
<evidence type="ECO:0000313" key="2">
    <source>
        <dbReference type="EMBL" id="AZQ75894.1"/>
    </source>
</evidence>
<feature type="compositionally biased region" description="Basic residues" evidence="1">
    <location>
        <begin position="7"/>
        <end position="35"/>
    </location>
</feature>
<dbReference type="AlphaFoldDB" id="A0A3S9PU64"/>
<dbReference type="Proteomes" id="UP000267900">
    <property type="component" value="Chromosome"/>
</dbReference>
<accession>A0A3S9PU64</accession>
<evidence type="ECO:0000313" key="3">
    <source>
        <dbReference type="Proteomes" id="UP000267900"/>
    </source>
</evidence>
<name>A0A3S9PU64_STRLT</name>
<sequence>MLERLLPPRRPRTNPRVIKRKVSNWKLKHPHHRNPPHPPDPVPTLVPPTKPTSKRQKHT</sequence>
<feature type="compositionally biased region" description="Pro residues" evidence="1">
    <location>
        <begin position="36"/>
        <end position="50"/>
    </location>
</feature>
<organism evidence="2 3">
    <name type="scientific">Streptomyces luteoverticillatus</name>
    <name type="common">Streptoverticillium luteoverticillatus</name>
    <dbReference type="NCBI Taxonomy" id="66425"/>
    <lineage>
        <taxon>Bacteria</taxon>
        <taxon>Bacillati</taxon>
        <taxon>Actinomycetota</taxon>
        <taxon>Actinomycetes</taxon>
        <taxon>Kitasatosporales</taxon>
        <taxon>Streptomycetaceae</taxon>
        <taxon>Streptomyces</taxon>
    </lineage>
</organism>
<feature type="region of interest" description="Disordered" evidence="1">
    <location>
        <begin position="1"/>
        <end position="59"/>
    </location>
</feature>
<gene>
    <name evidence="2" type="ORF">EKH77_30490</name>
</gene>
<reference evidence="2 3" key="1">
    <citation type="submission" date="2018-12" db="EMBL/GenBank/DDBJ databases">
        <title>The whole draft genome of Streptomyce luteoverticillatus CGMCC 15060.</title>
        <authorList>
            <person name="Feng Z."/>
            <person name="Chen G."/>
            <person name="Zhang J."/>
            <person name="Zhu H."/>
            <person name="Yu X."/>
            <person name="Zhang W."/>
            <person name="Zhang X."/>
        </authorList>
    </citation>
    <scope>NUCLEOTIDE SEQUENCE [LARGE SCALE GENOMIC DNA]</scope>
    <source>
        <strain evidence="2 3">CGMCC 15060</strain>
    </source>
</reference>
<evidence type="ECO:0000256" key="1">
    <source>
        <dbReference type="SAM" id="MobiDB-lite"/>
    </source>
</evidence>